<dbReference type="Pfam" id="PF16679">
    <property type="entry name" value="CDT1_C"/>
    <property type="match status" value="1"/>
</dbReference>
<sequence>MSQQMITSYFGKRKRIADDCSNIKAKKILLDDNPSSDIIKSGASSAVEQKDNCENHDSVKSAKVTPSFDNKNCEEKCSGEAENRLTEDAGHNAETNCRDGQKNLKPLPSVSFKLMGSLSPTKKSSRVNQDVPKCETKKQQKVATPASSTSKQLFSNEPKDKCTTDSLIKSAQNLVKRIKETQKKVSEGEEHKTRKELSLKEVKDKLKQSAKLNELRKSINKINEQAAVLIELENKKKENSVPKLSKFKAIEVDVPLSPQKNALYSPSKVERSPGKLAYERYNFLAEASTTLPLPFSFQKLYELFQSVDIISSMMMNRGEEITFNKLKPAVQEMTRKTFTLRHLGQIAAVLPHAFNFRQEKVRNFGSTSKTDKYELVIKPTFPDAQGRPQAAGERSDIFHISDRMSMTPKVIKARKEAFYAALLNKTKDCHEEFLKSLDPPMEINRNDLKRWHPNFMVDHVPDVVPVELPQPPNSERPATAKEVLERAKDFLSSNARLQKALESASQSSDELRDITSRVSPAVKEKVDSKLSNPLKGIPKSLLEKVRARQAAKALDSMRMTPQQEKETVMYTRLPAIARIVRTLFVNEQRGVLSLDTVLEKVRFSYNRNLGKGEAESHVKLLVELLPEWLSVVHIRNTNYLKMNPAADLTSVMSKLDKIVSEKAKNT</sequence>
<dbReference type="GO" id="GO:0071163">
    <property type="term" value="P:DNA replication preinitiation complex assembly"/>
    <property type="evidence" value="ECO:0007669"/>
    <property type="project" value="InterPro"/>
</dbReference>
<dbReference type="InterPro" id="IPR038090">
    <property type="entry name" value="Cdt1_C_WH_dom_sf"/>
</dbReference>
<feature type="compositionally biased region" description="Polar residues" evidence="4">
    <location>
        <begin position="118"/>
        <end position="128"/>
    </location>
</feature>
<evidence type="ECO:0000313" key="6">
    <source>
        <dbReference type="EMBL" id="KAL0271526.1"/>
    </source>
</evidence>
<dbReference type="GO" id="GO:0000278">
    <property type="term" value="P:mitotic cell cycle"/>
    <property type="evidence" value="ECO:0007669"/>
    <property type="project" value="TreeGrafter"/>
</dbReference>
<dbReference type="CDD" id="cd08674">
    <property type="entry name" value="Cdt1_m"/>
    <property type="match status" value="1"/>
</dbReference>
<proteinExistence type="inferred from homology"/>
<dbReference type="InterPro" id="IPR032054">
    <property type="entry name" value="Cdt1_C"/>
</dbReference>
<dbReference type="InterPro" id="IPR014939">
    <property type="entry name" value="CDT1_Gemini-bd-like"/>
</dbReference>
<dbReference type="AlphaFoldDB" id="A0AAW2HQ10"/>
<keyword evidence="3" id="KW-0175">Coiled coil</keyword>
<evidence type="ECO:0000256" key="4">
    <source>
        <dbReference type="SAM" id="MobiDB-lite"/>
    </source>
</evidence>
<dbReference type="InterPro" id="IPR036390">
    <property type="entry name" value="WH_DNA-bd_sf"/>
</dbReference>
<feature type="domain" description="CDT1 Geminin-binding" evidence="5">
    <location>
        <begin position="293"/>
        <end position="470"/>
    </location>
</feature>
<evidence type="ECO:0000256" key="2">
    <source>
        <dbReference type="ARBA" id="ARBA00023306"/>
    </source>
</evidence>
<comment type="caution">
    <text evidence="6">The sequence shown here is derived from an EMBL/GenBank/DDBJ whole genome shotgun (WGS) entry which is preliminary data.</text>
</comment>
<evidence type="ECO:0000259" key="5">
    <source>
        <dbReference type="SMART" id="SM01075"/>
    </source>
</evidence>
<feature type="region of interest" description="Disordered" evidence="4">
    <location>
        <begin position="116"/>
        <end position="162"/>
    </location>
</feature>
<gene>
    <name evidence="6" type="ORF">PYX00_008593</name>
</gene>
<feature type="region of interest" description="Disordered" evidence="4">
    <location>
        <begin position="43"/>
        <end position="65"/>
    </location>
</feature>
<feature type="coiled-coil region" evidence="3">
    <location>
        <begin position="171"/>
        <end position="235"/>
    </location>
</feature>
<name>A0AAW2HQ10_9NEOP</name>
<reference evidence="6" key="1">
    <citation type="journal article" date="2024" name="Gigascience">
        <title>Chromosome-level genome of the poultry shaft louse Menopon gallinae provides insight into the host-switching and adaptive evolution of parasitic lice.</title>
        <authorList>
            <person name="Xu Y."/>
            <person name="Ma L."/>
            <person name="Liu S."/>
            <person name="Liang Y."/>
            <person name="Liu Q."/>
            <person name="He Z."/>
            <person name="Tian L."/>
            <person name="Duan Y."/>
            <person name="Cai W."/>
            <person name="Li H."/>
            <person name="Song F."/>
        </authorList>
    </citation>
    <scope>NUCLEOTIDE SEQUENCE</scope>
    <source>
        <strain evidence="6">Cailab_2023a</strain>
    </source>
</reference>
<dbReference type="GO" id="GO:0000076">
    <property type="term" value="P:DNA replication checkpoint signaling"/>
    <property type="evidence" value="ECO:0007669"/>
    <property type="project" value="TreeGrafter"/>
</dbReference>
<dbReference type="PANTHER" id="PTHR28637">
    <property type="entry name" value="DNA REPLICATION FACTOR CDT1"/>
    <property type="match status" value="1"/>
</dbReference>
<dbReference type="SUPFAM" id="SSF46785">
    <property type="entry name" value="Winged helix' DNA-binding domain"/>
    <property type="match status" value="1"/>
</dbReference>
<accession>A0AAW2HQ10</accession>
<dbReference type="InterPro" id="IPR045173">
    <property type="entry name" value="Cdt1"/>
</dbReference>
<dbReference type="Gene3D" id="1.10.10.1420">
    <property type="entry name" value="DNA replication factor Cdt1, C-terminal WH domain"/>
    <property type="match status" value="1"/>
</dbReference>
<feature type="compositionally biased region" description="Basic and acidic residues" evidence="4">
    <location>
        <begin position="48"/>
        <end position="60"/>
    </location>
</feature>
<evidence type="ECO:0000256" key="3">
    <source>
        <dbReference type="SAM" id="Coils"/>
    </source>
</evidence>
<dbReference type="SMART" id="SM01075">
    <property type="entry name" value="CDT1"/>
    <property type="match status" value="1"/>
</dbReference>
<evidence type="ECO:0000256" key="1">
    <source>
        <dbReference type="ARBA" id="ARBA00008356"/>
    </source>
</evidence>
<dbReference type="EMBL" id="JARGDH010000004">
    <property type="protein sequence ID" value="KAL0271525.1"/>
    <property type="molecule type" value="Genomic_DNA"/>
</dbReference>
<protein>
    <recommendedName>
        <fullName evidence="5">CDT1 Geminin-binding domain-containing protein</fullName>
    </recommendedName>
</protein>
<organism evidence="6">
    <name type="scientific">Menopon gallinae</name>
    <name type="common">poultry shaft louse</name>
    <dbReference type="NCBI Taxonomy" id="328185"/>
    <lineage>
        <taxon>Eukaryota</taxon>
        <taxon>Metazoa</taxon>
        <taxon>Ecdysozoa</taxon>
        <taxon>Arthropoda</taxon>
        <taxon>Hexapoda</taxon>
        <taxon>Insecta</taxon>
        <taxon>Pterygota</taxon>
        <taxon>Neoptera</taxon>
        <taxon>Paraneoptera</taxon>
        <taxon>Psocodea</taxon>
        <taxon>Troctomorpha</taxon>
        <taxon>Phthiraptera</taxon>
        <taxon>Amblycera</taxon>
        <taxon>Menoponidae</taxon>
        <taxon>Menopon</taxon>
    </lineage>
</organism>
<dbReference type="CDD" id="cd08767">
    <property type="entry name" value="Cdt1_c"/>
    <property type="match status" value="1"/>
</dbReference>
<dbReference type="GO" id="GO:0030174">
    <property type="term" value="P:regulation of DNA-templated DNA replication initiation"/>
    <property type="evidence" value="ECO:0007669"/>
    <property type="project" value="InterPro"/>
</dbReference>
<dbReference type="Pfam" id="PF08839">
    <property type="entry name" value="CDT1"/>
    <property type="match status" value="1"/>
</dbReference>
<feature type="compositionally biased region" description="Polar residues" evidence="4">
    <location>
        <begin position="141"/>
        <end position="155"/>
    </location>
</feature>
<dbReference type="GO" id="GO:0005634">
    <property type="term" value="C:nucleus"/>
    <property type="evidence" value="ECO:0007669"/>
    <property type="project" value="TreeGrafter"/>
</dbReference>
<comment type="similarity">
    <text evidence="1">Belongs to the Cdt1 family.</text>
</comment>
<dbReference type="GO" id="GO:0070182">
    <property type="term" value="F:DNA polymerase binding"/>
    <property type="evidence" value="ECO:0007669"/>
    <property type="project" value="TreeGrafter"/>
</dbReference>
<keyword evidence="2" id="KW-0131">Cell cycle</keyword>
<dbReference type="EMBL" id="JARGDH010000004">
    <property type="protein sequence ID" value="KAL0271526.1"/>
    <property type="molecule type" value="Genomic_DNA"/>
</dbReference>
<dbReference type="GO" id="GO:0003677">
    <property type="term" value="F:DNA binding"/>
    <property type="evidence" value="ECO:0007669"/>
    <property type="project" value="InterPro"/>
</dbReference>
<dbReference type="PANTHER" id="PTHR28637:SF1">
    <property type="entry name" value="DNA REPLICATION FACTOR CDT1"/>
    <property type="match status" value="1"/>
</dbReference>